<accession>A0A9P8W140</accession>
<feature type="compositionally biased region" description="Low complexity" evidence="1">
    <location>
        <begin position="141"/>
        <end position="150"/>
    </location>
</feature>
<dbReference type="Proteomes" id="UP000777438">
    <property type="component" value="Unassembled WGS sequence"/>
</dbReference>
<evidence type="ECO:0000313" key="3">
    <source>
        <dbReference type="EMBL" id="KAH6886235.1"/>
    </source>
</evidence>
<protein>
    <submittedName>
        <fullName evidence="3">Uncharacterized protein</fullName>
    </submittedName>
</protein>
<feature type="compositionally biased region" description="Low complexity" evidence="1">
    <location>
        <begin position="54"/>
        <end position="63"/>
    </location>
</feature>
<feature type="compositionally biased region" description="Low complexity" evidence="1">
    <location>
        <begin position="117"/>
        <end position="127"/>
    </location>
</feature>
<feature type="compositionally biased region" description="Basic and acidic residues" evidence="1">
    <location>
        <begin position="155"/>
        <end position="164"/>
    </location>
</feature>
<evidence type="ECO:0000313" key="4">
    <source>
        <dbReference type="Proteomes" id="UP000777438"/>
    </source>
</evidence>
<feature type="compositionally biased region" description="Low complexity" evidence="1">
    <location>
        <begin position="81"/>
        <end position="93"/>
    </location>
</feature>
<sequence>MKTSALAVALLSLLPAALAAETAGPSPTESYGCEPHGDHYHCEGLRATLSTSVTEAAAAATTTEAHDHDEDEDEDEHDHSAGTASAGASPTESWGCEPHGDHYHCEGSRATLTTVVSSAAAATTTAESETHDHDHEDEETASAAASPTESYGCEPHGDHWHCDGARTATEAGSDSTPTANATPTDEEESTATPTNNAAGMDIVPVLGLVAAAVFAL</sequence>
<dbReference type="OrthoDB" id="5362269at2759"/>
<proteinExistence type="predicted"/>
<dbReference type="AlphaFoldDB" id="A0A9P8W140"/>
<comment type="caution">
    <text evidence="3">The sequence shown here is derived from an EMBL/GenBank/DDBJ whole genome shotgun (WGS) entry which is preliminary data.</text>
</comment>
<feature type="region of interest" description="Disordered" evidence="1">
    <location>
        <begin position="116"/>
        <end position="198"/>
    </location>
</feature>
<feature type="region of interest" description="Disordered" evidence="1">
    <location>
        <begin position="53"/>
        <end position="100"/>
    </location>
</feature>
<gene>
    <name evidence="3" type="ORF">B0T10DRAFT_575951</name>
</gene>
<dbReference type="EMBL" id="JAGPYM010000016">
    <property type="protein sequence ID" value="KAH6886235.1"/>
    <property type="molecule type" value="Genomic_DNA"/>
</dbReference>
<keyword evidence="2" id="KW-0732">Signal</keyword>
<organism evidence="3 4">
    <name type="scientific">Thelonectria olida</name>
    <dbReference type="NCBI Taxonomy" id="1576542"/>
    <lineage>
        <taxon>Eukaryota</taxon>
        <taxon>Fungi</taxon>
        <taxon>Dikarya</taxon>
        <taxon>Ascomycota</taxon>
        <taxon>Pezizomycotina</taxon>
        <taxon>Sordariomycetes</taxon>
        <taxon>Hypocreomycetidae</taxon>
        <taxon>Hypocreales</taxon>
        <taxon>Nectriaceae</taxon>
        <taxon>Thelonectria</taxon>
    </lineage>
</organism>
<feature type="chain" id="PRO_5040321537" evidence="2">
    <location>
        <begin position="20"/>
        <end position="216"/>
    </location>
</feature>
<feature type="signal peptide" evidence="2">
    <location>
        <begin position="1"/>
        <end position="19"/>
    </location>
</feature>
<reference evidence="3 4" key="1">
    <citation type="journal article" date="2021" name="Nat. Commun.">
        <title>Genetic determinants of endophytism in the Arabidopsis root mycobiome.</title>
        <authorList>
            <person name="Mesny F."/>
            <person name="Miyauchi S."/>
            <person name="Thiergart T."/>
            <person name="Pickel B."/>
            <person name="Atanasova L."/>
            <person name="Karlsson M."/>
            <person name="Huettel B."/>
            <person name="Barry K.W."/>
            <person name="Haridas S."/>
            <person name="Chen C."/>
            <person name="Bauer D."/>
            <person name="Andreopoulos W."/>
            <person name="Pangilinan J."/>
            <person name="LaButti K."/>
            <person name="Riley R."/>
            <person name="Lipzen A."/>
            <person name="Clum A."/>
            <person name="Drula E."/>
            <person name="Henrissat B."/>
            <person name="Kohler A."/>
            <person name="Grigoriev I.V."/>
            <person name="Martin F.M."/>
            <person name="Hacquard S."/>
        </authorList>
    </citation>
    <scope>NUCLEOTIDE SEQUENCE [LARGE SCALE GENOMIC DNA]</scope>
    <source>
        <strain evidence="3 4">MPI-CAGE-CH-0241</strain>
    </source>
</reference>
<evidence type="ECO:0000256" key="2">
    <source>
        <dbReference type="SAM" id="SignalP"/>
    </source>
</evidence>
<name>A0A9P8W140_9HYPO</name>
<evidence type="ECO:0000256" key="1">
    <source>
        <dbReference type="SAM" id="MobiDB-lite"/>
    </source>
</evidence>
<feature type="compositionally biased region" description="Polar residues" evidence="1">
    <location>
        <begin position="170"/>
        <end position="183"/>
    </location>
</feature>
<keyword evidence="4" id="KW-1185">Reference proteome</keyword>